<dbReference type="InterPro" id="IPR015943">
    <property type="entry name" value="WD40/YVTN_repeat-like_dom_sf"/>
</dbReference>
<gene>
    <name evidence="4" type="ORF">A0U91_02525</name>
</gene>
<comment type="similarity">
    <text evidence="1">Belongs to the cycloisomerase 2 family.</text>
</comment>
<dbReference type="Gene3D" id="2.130.10.10">
    <property type="entry name" value="YVTN repeat-like/Quinoprotein amine dehydrogenase"/>
    <property type="match status" value="1"/>
</dbReference>
<protein>
    <submittedName>
        <fullName evidence="4">3-carboxymuconate cyclase</fullName>
    </submittedName>
</protein>
<dbReference type="PROSITE" id="PS51318">
    <property type="entry name" value="TAT"/>
    <property type="match status" value="1"/>
</dbReference>
<dbReference type="PANTHER" id="PTHR30344">
    <property type="entry name" value="6-PHOSPHOGLUCONOLACTONASE-RELATED"/>
    <property type="match status" value="1"/>
</dbReference>
<dbReference type="GO" id="GO:0005829">
    <property type="term" value="C:cytosol"/>
    <property type="evidence" value="ECO:0007669"/>
    <property type="project" value="TreeGrafter"/>
</dbReference>
<feature type="chain" id="PRO_5012437171" evidence="3">
    <location>
        <begin position="28"/>
        <end position="427"/>
    </location>
</feature>
<dbReference type="PANTHER" id="PTHR30344:SF1">
    <property type="entry name" value="6-PHOSPHOGLUCONOLACTONASE"/>
    <property type="match status" value="1"/>
</dbReference>
<evidence type="ECO:0000256" key="3">
    <source>
        <dbReference type="SAM" id="SignalP"/>
    </source>
</evidence>
<dbReference type="EMBL" id="CP014687">
    <property type="protein sequence ID" value="AQT04070.1"/>
    <property type="molecule type" value="Genomic_DNA"/>
</dbReference>
<dbReference type="KEGG" id="aper:A0U91_02525"/>
<dbReference type="GO" id="GO:0017057">
    <property type="term" value="F:6-phosphogluconolactonase activity"/>
    <property type="evidence" value="ECO:0007669"/>
    <property type="project" value="TreeGrafter"/>
</dbReference>
<sequence length="427" mass="45464">MTHSFSRRVFGLGSFAGALTVALPVKAADDTAKAPVQDGKSARRTICYIGGYTKHGPPGGNGEGISVFEMNQKTGTLTSLTTFTDIASPSYITLSPDKRFLYAVSEINDFDTAHSGSVTAFLVDQATGGLKKLNTVASGGADPAHLSVHPSGRFVMVANYTGGTIGIIHVLADGSLGRMTDLIHNSGPRMPDRAADNPPGNFAVSDHSSAHPHMIKTDPSGRFVLVMDAGLDRVYVWTINLQTGKLSPAAVPFTTMTPGSAPRHYVFGSGGKKLYLLCEQDSKVVVADFDPQTGKISPQQTVSSVTAHFRGSTLAAGILLSPDERFLYVSNRLGDSLAVFQVAKDGSLTLVDEIWTHADYGRSLMFDPSGSYLYVANQRSDSITSFRVDKTTGKISFTWDFTPVGSPTCFEFMTLQADPTASDVSPS</sequence>
<dbReference type="STRING" id="1076596.A0U91_02525"/>
<dbReference type="GO" id="GO:0006006">
    <property type="term" value="P:glucose metabolic process"/>
    <property type="evidence" value="ECO:0007669"/>
    <property type="project" value="UniProtKB-KW"/>
</dbReference>
<proteinExistence type="inferred from homology"/>
<evidence type="ECO:0000313" key="5">
    <source>
        <dbReference type="Proteomes" id="UP000189055"/>
    </source>
</evidence>
<dbReference type="InterPro" id="IPR019405">
    <property type="entry name" value="Lactonase_7-beta_prop"/>
</dbReference>
<reference evidence="4 5" key="1">
    <citation type="submission" date="2016-03" db="EMBL/GenBank/DDBJ databases">
        <title>Acetic acid bacteria sequencing.</title>
        <authorList>
            <person name="Brandt J."/>
            <person name="Jakob F."/>
            <person name="Vogel R.F."/>
        </authorList>
    </citation>
    <scope>NUCLEOTIDE SEQUENCE [LARGE SCALE GENOMIC DNA]</scope>
    <source>
        <strain evidence="4 5">TMW2.1084</strain>
    </source>
</reference>
<keyword evidence="2" id="KW-0313">Glucose metabolism</keyword>
<accession>A0A1U9LCM5</accession>
<evidence type="ECO:0000256" key="2">
    <source>
        <dbReference type="ARBA" id="ARBA00022526"/>
    </source>
</evidence>
<dbReference type="InterPro" id="IPR006311">
    <property type="entry name" value="TAT_signal"/>
</dbReference>
<dbReference type="AlphaFoldDB" id="A0A1U9LCM5"/>
<dbReference type="Pfam" id="PF10282">
    <property type="entry name" value="Lactonase"/>
    <property type="match status" value="1"/>
</dbReference>
<dbReference type="SUPFAM" id="SSF51004">
    <property type="entry name" value="C-terminal (heme d1) domain of cytochrome cd1-nitrite reductase"/>
    <property type="match status" value="1"/>
</dbReference>
<keyword evidence="3" id="KW-0732">Signal</keyword>
<keyword evidence="2" id="KW-0119">Carbohydrate metabolism</keyword>
<name>A0A1U9LCM5_9PROT</name>
<dbReference type="InterPro" id="IPR011048">
    <property type="entry name" value="Haem_d1_sf"/>
</dbReference>
<dbReference type="Proteomes" id="UP000189055">
    <property type="component" value="Chromosome"/>
</dbReference>
<organism evidence="4 5">
    <name type="scientific">Acetobacter persici</name>
    <dbReference type="NCBI Taxonomy" id="1076596"/>
    <lineage>
        <taxon>Bacteria</taxon>
        <taxon>Pseudomonadati</taxon>
        <taxon>Pseudomonadota</taxon>
        <taxon>Alphaproteobacteria</taxon>
        <taxon>Acetobacterales</taxon>
        <taxon>Acetobacteraceae</taxon>
        <taxon>Acetobacter</taxon>
    </lineage>
</organism>
<dbReference type="InterPro" id="IPR050282">
    <property type="entry name" value="Cycloisomerase_2"/>
</dbReference>
<dbReference type="RefSeq" id="WP_077930000.1">
    <property type="nucleotide sequence ID" value="NZ_CP014687.1"/>
</dbReference>
<evidence type="ECO:0000256" key="1">
    <source>
        <dbReference type="ARBA" id="ARBA00005564"/>
    </source>
</evidence>
<feature type="signal peptide" evidence="3">
    <location>
        <begin position="1"/>
        <end position="27"/>
    </location>
</feature>
<evidence type="ECO:0000313" key="4">
    <source>
        <dbReference type="EMBL" id="AQT04070.1"/>
    </source>
</evidence>